<proteinExistence type="predicted"/>
<reference evidence="2 3" key="1">
    <citation type="journal article" date="2022" name="Int. J. Syst. Evol. Microbiol.">
        <title>&lt;i&gt;Sideroxyarcus emersonii&lt;/i&gt; gen. nov. sp. nov., a neutrophilic, microaerobic iron- and thiosulfate-oxidizing bacterium isolated from iron-rich wetland sediment.</title>
        <authorList>
            <person name="Kato S."/>
            <person name="Itoh T."/>
            <person name="Iino T."/>
            <person name="Ohkuma M."/>
        </authorList>
    </citation>
    <scope>NUCLEOTIDE SEQUENCE [LARGE SCALE GENOMIC DNA]</scope>
    <source>
        <strain evidence="2 3">MIZ01</strain>
    </source>
</reference>
<protein>
    <recommendedName>
        <fullName evidence="1">Capsular polysaccharide assembling protein CapF C-terminal domain-containing protein</fullName>
    </recommendedName>
</protein>
<gene>
    <name evidence="2" type="ORF">MIZ01_0499</name>
</gene>
<accession>A0AAN1X900</accession>
<dbReference type="CDD" id="cd02208">
    <property type="entry name" value="cupin_RmlC-like"/>
    <property type="match status" value="1"/>
</dbReference>
<dbReference type="Proteomes" id="UP001320326">
    <property type="component" value="Chromosome"/>
</dbReference>
<name>A0AAN1X900_9PROT</name>
<keyword evidence="3" id="KW-1185">Reference proteome</keyword>
<dbReference type="KEGG" id="seme:MIZ01_0499"/>
<evidence type="ECO:0000313" key="2">
    <source>
        <dbReference type="EMBL" id="BCK86733.1"/>
    </source>
</evidence>
<dbReference type="EMBL" id="AP023423">
    <property type="protein sequence ID" value="BCK86733.1"/>
    <property type="molecule type" value="Genomic_DNA"/>
</dbReference>
<dbReference type="SUPFAM" id="SSF51182">
    <property type="entry name" value="RmlC-like cupins"/>
    <property type="match status" value="1"/>
</dbReference>
<dbReference type="InterPro" id="IPR011051">
    <property type="entry name" value="RmlC_Cupin_sf"/>
</dbReference>
<dbReference type="AlphaFoldDB" id="A0AAN1X900"/>
<dbReference type="InterPro" id="IPR014710">
    <property type="entry name" value="RmlC-like_jellyroll"/>
</dbReference>
<organism evidence="2 3">
    <name type="scientific">Sideroxyarcus emersonii</name>
    <dbReference type="NCBI Taxonomy" id="2764705"/>
    <lineage>
        <taxon>Bacteria</taxon>
        <taxon>Pseudomonadati</taxon>
        <taxon>Pseudomonadota</taxon>
        <taxon>Betaproteobacteria</taxon>
        <taxon>Nitrosomonadales</taxon>
        <taxon>Gallionellaceae</taxon>
        <taxon>Sideroxyarcus</taxon>
    </lineage>
</organism>
<dbReference type="Gene3D" id="2.60.120.10">
    <property type="entry name" value="Jelly Rolls"/>
    <property type="match status" value="1"/>
</dbReference>
<evidence type="ECO:0000259" key="1">
    <source>
        <dbReference type="Pfam" id="PF14667"/>
    </source>
</evidence>
<dbReference type="InterPro" id="IPR029303">
    <property type="entry name" value="CapF_C"/>
</dbReference>
<evidence type="ECO:0000313" key="3">
    <source>
        <dbReference type="Proteomes" id="UP001320326"/>
    </source>
</evidence>
<feature type="domain" description="Capsular polysaccharide assembling protein CapF C-terminal" evidence="1">
    <location>
        <begin position="11"/>
        <end position="71"/>
    </location>
</feature>
<sequence length="117" mass="13423">MKKITPYQTREDNRGRLVGLMNEGTWEEFNYLETRAGQTRGNHYHKHTVEVFFILDGKIDVDIVRPDGTQLRDHIAAGDIVLIEPGEIHTFHCLTATRWINALSKRFEPGNPDLHAA</sequence>
<dbReference type="RefSeq" id="WP_237247898.1">
    <property type="nucleotide sequence ID" value="NZ_AP023423.1"/>
</dbReference>
<dbReference type="Pfam" id="PF14667">
    <property type="entry name" value="Polysacc_synt_C"/>
    <property type="match status" value="1"/>
</dbReference>